<keyword evidence="2" id="KW-1185">Reference proteome</keyword>
<accession>A0A7X5QY81</accession>
<dbReference type="AlphaFoldDB" id="A0A7X5QY81"/>
<evidence type="ECO:0000313" key="1">
    <source>
        <dbReference type="EMBL" id="NIH52199.1"/>
    </source>
</evidence>
<protein>
    <submittedName>
        <fullName evidence="1">Uncharacterized protein</fullName>
    </submittedName>
</protein>
<gene>
    <name evidence="1" type="ORF">FHX76_000067</name>
</gene>
<organism evidence="1 2">
    <name type="scientific">Lysinibacter cavernae</name>
    <dbReference type="NCBI Taxonomy" id="1640652"/>
    <lineage>
        <taxon>Bacteria</taxon>
        <taxon>Bacillati</taxon>
        <taxon>Actinomycetota</taxon>
        <taxon>Actinomycetes</taxon>
        <taxon>Micrococcales</taxon>
        <taxon>Microbacteriaceae</taxon>
        <taxon>Lysinibacter</taxon>
    </lineage>
</organism>
<comment type="caution">
    <text evidence="1">The sequence shown here is derived from an EMBL/GenBank/DDBJ whole genome shotgun (WGS) entry which is preliminary data.</text>
</comment>
<evidence type="ECO:0000313" key="2">
    <source>
        <dbReference type="Proteomes" id="UP000541033"/>
    </source>
</evidence>
<name>A0A7X5QY81_9MICO</name>
<dbReference type="Proteomes" id="UP000541033">
    <property type="component" value="Unassembled WGS sequence"/>
</dbReference>
<proteinExistence type="predicted"/>
<sequence length="38" mass="4194">MLFLSAAARVDDVDALRLGDVGFVAMRQRYKVHTTNGV</sequence>
<dbReference type="EMBL" id="JAAMOX010000001">
    <property type="protein sequence ID" value="NIH52199.1"/>
    <property type="molecule type" value="Genomic_DNA"/>
</dbReference>
<reference evidence="1 2" key="1">
    <citation type="submission" date="2020-02" db="EMBL/GenBank/DDBJ databases">
        <title>Sequencing the genomes of 1000 actinobacteria strains.</title>
        <authorList>
            <person name="Klenk H.-P."/>
        </authorList>
    </citation>
    <scope>NUCLEOTIDE SEQUENCE [LARGE SCALE GENOMIC DNA]</scope>
    <source>
        <strain evidence="1 2">DSM 27960</strain>
    </source>
</reference>